<keyword evidence="4" id="KW-0418">Kinase</keyword>
<dbReference type="InterPro" id="IPR008271">
    <property type="entry name" value="Ser/Thr_kinase_AS"/>
</dbReference>
<evidence type="ECO:0000256" key="1">
    <source>
        <dbReference type="ARBA" id="ARBA00022527"/>
    </source>
</evidence>
<keyword evidence="3" id="KW-0547">Nucleotide-binding</keyword>
<dbReference type="PANTHER" id="PTHR43895:SF33">
    <property type="entry name" value="PROTEIN KINASE DOMAIN-CONTAINING PROTEIN"/>
    <property type="match status" value="1"/>
</dbReference>
<keyword evidence="8" id="KW-1185">Reference proteome</keyword>
<dbReference type="InterPro" id="IPR000719">
    <property type="entry name" value="Prot_kinase_dom"/>
</dbReference>
<dbReference type="GO" id="GO:0005524">
    <property type="term" value="F:ATP binding"/>
    <property type="evidence" value="ECO:0007669"/>
    <property type="project" value="UniProtKB-KW"/>
</dbReference>
<accession>A0A5N6RCY5</accession>
<gene>
    <name evidence="7" type="ORF">FH972_014599</name>
</gene>
<keyword evidence="1" id="KW-0723">Serine/threonine-protein kinase</keyword>
<dbReference type="InterPro" id="IPR011009">
    <property type="entry name" value="Kinase-like_dom_sf"/>
</dbReference>
<feature type="domain" description="Protein kinase" evidence="6">
    <location>
        <begin position="1"/>
        <end position="115"/>
    </location>
</feature>
<keyword evidence="2" id="KW-0808">Transferase</keyword>
<dbReference type="OrthoDB" id="193931at2759"/>
<evidence type="ECO:0000256" key="3">
    <source>
        <dbReference type="ARBA" id="ARBA00022741"/>
    </source>
</evidence>
<reference evidence="7 8" key="1">
    <citation type="submission" date="2019-06" db="EMBL/GenBank/DDBJ databases">
        <title>A chromosomal-level reference genome of Carpinus fangiana (Coryloideae, Betulaceae).</title>
        <authorList>
            <person name="Yang X."/>
            <person name="Wang Z."/>
            <person name="Zhang L."/>
            <person name="Hao G."/>
            <person name="Liu J."/>
            <person name="Yang Y."/>
        </authorList>
    </citation>
    <scope>NUCLEOTIDE SEQUENCE [LARGE SCALE GENOMIC DNA]</scope>
    <source>
        <strain evidence="7">Cfa_2016G</strain>
        <tissue evidence="7">Leaf</tissue>
    </source>
</reference>
<dbReference type="Pfam" id="PF00069">
    <property type="entry name" value="Pkinase"/>
    <property type="match status" value="1"/>
</dbReference>
<dbReference type="EMBL" id="CM017326">
    <property type="protein sequence ID" value="KAE8075918.1"/>
    <property type="molecule type" value="Genomic_DNA"/>
</dbReference>
<dbReference type="AlphaFoldDB" id="A0A5N6RCY5"/>
<dbReference type="Proteomes" id="UP000327013">
    <property type="component" value="Chromosome 6"/>
</dbReference>
<sequence>MHVSAEKIYRRGKLPEPSAHRYFQLLVSALRFCHQNGIAHHDVKPQNLLLDEDSNLKVSDFELSALPEQLKNGLVHTACGTPAYTGSGGYILREVRPAPLWGHPLRVSRRVPPVR</sequence>
<dbReference type="SUPFAM" id="SSF56112">
    <property type="entry name" value="Protein kinase-like (PK-like)"/>
    <property type="match status" value="1"/>
</dbReference>
<evidence type="ECO:0000313" key="7">
    <source>
        <dbReference type="EMBL" id="KAE8075918.1"/>
    </source>
</evidence>
<dbReference type="Gene3D" id="1.10.510.10">
    <property type="entry name" value="Transferase(Phosphotransferase) domain 1"/>
    <property type="match status" value="1"/>
</dbReference>
<proteinExistence type="predicted"/>
<evidence type="ECO:0000313" key="8">
    <source>
        <dbReference type="Proteomes" id="UP000327013"/>
    </source>
</evidence>
<dbReference type="GO" id="GO:0004674">
    <property type="term" value="F:protein serine/threonine kinase activity"/>
    <property type="evidence" value="ECO:0007669"/>
    <property type="project" value="UniProtKB-KW"/>
</dbReference>
<keyword evidence="5" id="KW-0067">ATP-binding</keyword>
<evidence type="ECO:0000256" key="5">
    <source>
        <dbReference type="ARBA" id="ARBA00022840"/>
    </source>
</evidence>
<organism evidence="7 8">
    <name type="scientific">Carpinus fangiana</name>
    <dbReference type="NCBI Taxonomy" id="176857"/>
    <lineage>
        <taxon>Eukaryota</taxon>
        <taxon>Viridiplantae</taxon>
        <taxon>Streptophyta</taxon>
        <taxon>Embryophyta</taxon>
        <taxon>Tracheophyta</taxon>
        <taxon>Spermatophyta</taxon>
        <taxon>Magnoliopsida</taxon>
        <taxon>eudicotyledons</taxon>
        <taxon>Gunneridae</taxon>
        <taxon>Pentapetalae</taxon>
        <taxon>rosids</taxon>
        <taxon>fabids</taxon>
        <taxon>Fagales</taxon>
        <taxon>Betulaceae</taxon>
        <taxon>Carpinus</taxon>
    </lineage>
</organism>
<protein>
    <recommendedName>
        <fullName evidence="6">Protein kinase domain-containing protein</fullName>
    </recommendedName>
</protein>
<name>A0A5N6RCY5_9ROSI</name>
<dbReference type="PANTHER" id="PTHR43895">
    <property type="entry name" value="CALCIUM/CALMODULIN-DEPENDENT PROTEIN KINASE KINASE-RELATED"/>
    <property type="match status" value="1"/>
</dbReference>
<dbReference type="PROSITE" id="PS00108">
    <property type="entry name" value="PROTEIN_KINASE_ST"/>
    <property type="match status" value="1"/>
</dbReference>
<dbReference type="GO" id="GO:0007165">
    <property type="term" value="P:signal transduction"/>
    <property type="evidence" value="ECO:0007669"/>
    <property type="project" value="TreeGrafter"/>
</dbReference>
<evidence type="ECO:0000256" key="2">
    <source>
        <dbReference type="ARBA" id="ARBA00022679"/>
    </source>
</evidence>
<evidence type="ECO:0000256" key="4">
    <source>
        <dbReference type="ARBA" id="ARBA00022777"/>
    </source>
</evidence>
<dbReference type="PROSITE" id="PS50011">
    <property type="entry name" value="PROTEIN_KINASE_DOM"/>
    <property type="match status" value="1"/>
</dbReference>
<evidence type="ECO:0000259" key="6">
    <source>
        <dbReference type="PROSITE" id="PS50011"/>
    </source>
</evidence>